<dbReference type="PRINTS" id="PR00455">
    <property type="entry name" value="HTHTETR"/>
</dbReference>
<keyword evidence="4" id="KW-0804">Transcription</keyword>
<sequence length="208" mass="23702">MPRKRLTREEHREQTRCRLLDAAALSIARKGLAATSVEDIASQAGYTRGAFYSNFDSKSDLFVELLRLNHQYIREQLQKLLDAASTEDVHKQLISLYAQCYRDDNHYVIWAEARLHAMRDAKFRERINALCLEKRDLIASFIEQFSKRVNVQLSGSPAHHALATIALLDGVLYFAMTMPNELPEASAEAVLSNIFMRMIECSSAHCPE</sequence>
<dbReference type="PANTHER" id="PTHR30055">
    <property type="entry name" value="HTH-TYPE TRANSCRIPTIONAL REGULATOR RUTR"/>
    <property type="match status" value="1"/>
</dbReference>
<evidence type="ECO:0000256" key="4">
    <source>
        <dbReference type="ARBA" id="ARBA00023163"/>
    </source>
</evidence>
<dbReference type="InterPro" id="IPR001647">
    <property type="entry name" value="HTH_TetR"/>
</dbReference>
<evidence type="ECO:0000313" key="8">
    <source>
        <dbReference type="Proteomes" id="UP000484381"/>
    </source>
</evidence>
<keyword evidence="8" id="KW-1185">Reference proteome</keyword>
<feature type="DNA-binding region" description="H-T-H motif" evidence="5">
    <location>
        <begin position="36"/>
        <end position="55"/>
    </location>
</feature>
<dbReference type="GO" id="GO:0003700">
    <property type="term" value="F:DNA-binding transcription factor activity"/>
    <property type="evidence" value="ECO:0007669"/>
    <property type="project" value="TreeGrafter"/>
</dbReference>
<dbReference type="InterPro" id="IPR036271">
    <property type="entry name" value="Tet_transcr_reg_TetR-rel_C_sf"/>
</dbReference>
<protein>
    <submittedName>
        <fullName evidence="7">TetR family transcriptional regulator</fullName>
    </submittedName>
</protein>
<dbReference type="PROSITE" id="PS50977">
    <property type="entry name" value="HTH_TETR_2"/>
    <property type="match status" value="1"/>
</dbReference>
<evidence type="ECO:0000256" key="3">
    <source>
        <dbReference type="ARBA" id="ARBA00023125"/>
    </source>
</evidence>
<dbReference type="Pfam" id="PF00440">
    <property type="entry name" value="TetR_N"/>
    <property type="match status" value="1"/>
</dbReference>
<feature type="domain" description="HTH tetR-type" evidence="6">
    <location>
        <begin position="13"/>
        <end position="73"/>
    </location>
</feature>
<dbReference type="SUPFAM" id="SSF48498">
    <property type="entry name" value="Tetracyclin repressor-like, C-terminal domain"/>
    <property type="match status" value="1"/>
</dbReference>
<dbReference type="SUPFAM" id="SSF46689">
    <property type="entry name" value="Homeodomain-like"/>
    <property type="match status" value="1"/>
</dbReference>
<name>A0A7X1TLI8_9BURK</name>
<dbReference type="GO" id="GO:0000976">
    <property type="term" value="F:transcription cis-regulatory region binding"/>
    <property type="evidence" value="ECO:0007669"/>
    <property type="project" value="TreeGrafter"/>
</dbReference>
<dbReference type="InterPro" id="IPR050109">
    <property type="entry name" value="HTH-type_TetR-like_transc_reg"/>
</dbReference>
<dbReference type="AlphaFoldDB" id="A0A7X1TLI8"/>
<reference evidence="7 8" key="1">
    <citation type="submission" date="2019-10" db="EMBL/GenBank/DDBJ databases">
        <title>Paraburkholderia sp. isolated from nodules of Mimosa pudica from Brazilian Atlantic Forest soils.</title>
        <authorList>
            <person name="Paulitsch F."/>
            <person name="Hungria M."/>
            <person name="Dall'Agnol R."/>
        </authorList>
    </citation>
    <scope>NUCLEOTIDE SEQUENCE [LARGE SCALE GENOMIC DNA]</scope>
    <source>
        <strain evidence="7 8">CNPSo 3157</strain>
    </source>
</reference>
<evidence type="ECO:0000259" key="6">
    <source>
        <dbReference type="PROSITE" id="PS50977"/>
    </source>
</evidence>
<dbReference type="InterPro" id="IPR009057">
    <property type="entry name" value="Homeodomain-like_sf"/>
</dbReference>
<evidence type="ECO:0000313" key="7">
    <source>
        <dbReference type="EMBL" id="MPW23548.1"/>
    </source>
</evidence>
<gene>
    <name evidence="7" type="ORF">GCT13_44225</name>
</gene>
<evidence type="ECO:0000256" key="5">
    <source>
        <dbReference type="PROSITE-ProRule" id="PRU00335"/>
    </source>
</evidence>
<accession>A0A7X1TLI8</accession>
<dbReference type="PANTHER" id="PTHR30055:SF226">
    <property type="entry name" value="HTH-TYPE TRANSCRIPTIONAL REGULATOR PKSA"/>
    <property type="match status" value="1"/>
</dbReference>
<proteinExistence type="predicted"/>
<dbReference type="Gene3D" id="1.10.357.10">
    <property type="entry name" value="Tetracycline Repressor, domain 2"/>
    <property type="match status" value="1"/>
</dbReference>
<dbReference type="InterPro" id="IPR039538">
    <property type="entry name" value="BetI_C"/>
</dbReference>
<dbReference type="Pfam" id="PF13977">
    <property type="entry name" value="TetR_C_6"/>
    <property type="match status" value="1"/>
</dbReference>
<evidence type="ECO:0000256" key="2">
    <source>
        <dbReference type="ARBA" id="ARBA00023015"/>
    </source>
</evidence>
<dbReference type="Proteomes" id="UP000484381">
    <property type="component" value="Unassembled WGS sequence"/>
</dbReference>
<comment type="caution">
    <text evidence="7">The sequence shown here is derived from an EMBL/GenBank/DDBJ whole genome shotgun (WGS) entry which is preliminary data.</text>
</comment>
<organism evidence="7 8">
    <name type="scientific">Paraburkholderia franconis</name>
    <dbReference type="NCBI Taxonomy" id="2654983"/>
    <lineage>
        <taxon>Bacteria</taxon>
        <taxon>Pseudomonadati</taxon>
        <taxon>Pseudomonadota</taxon>
        <taxon>Betaproteobacteria</taxon>
        <taxon>Burkholderiales</taxon>
        <taxon>Burkholderiaceae</taxon>
        <taxon>Paraburkholderia</taxon>
    </lineage>
</organism>
<keyword evidence="2" id="KW-0805">Transcription regulation</keyword>
<evidence type="ECO:0000256" key="1">
    <source>
        <dbReference type="ARBA" id="ARBA00022491"/>
    </source>
</evidence>
<keyword evidence="1" id="KW-0678">Repressor</keyword>
<keyword evidence="3 5" id="KW-0238">DNA-binding</keyword>
<dbReference type="EMBL" id="WHNP01000117">
    <property type="protein sequence ID" value="MPW23548.1"/>
    <property type="molecule type" value="Genomic_DNA"/>
</dbReference>